<name>A0A9P1KIB6_9CYAN</name>
<accession>A0A9P1KIB6</accession>
<organism evidence="2 3">
    <name type="scientific">Limnospira indica PCC 8005</name>
    <dbReference type="NCBI Taxonomy" id="376219"/>
    <lineage>
        <taxon>Bacteria</taxon>
        <taxon>Bacillati</taxon>
        <taxon>Cyanobacteriota</taxon>
        <taxon>Cyanophyceae</taxon>
        <taxon>Oscillatoriophycideae</taxon>
        <taxon>Oscillatoriales</taxon>
        <taxon>Sirenicapillariaceae</taxon>
        <taxon>Limnospira</taxon>
    </lineage>
</organism>
<dbReference type="Proteomes" id="UP000032946">
    <property type="component" value="Chromosome"/>
</dbReference>
<feature type="region of interest" description="Disordered" evidence="1">
    <location>
        <begin position="1"/>
        <end position="24"/>
    </location>
</feature>
<evidence type="ECO:0000256" key="1">
    <source>
        <dbReference type="SAM" id="MobiDB-lite"/>
    </source>
</evidence>
<evidence type="ECO:0000313" key="2">
    <source>
        <dbReference type="EMBL" id="CDM96706.1"/>
    </source>
</evidence>
<dbReference type="AlphaFoldDB" id="A0A9P1KIB6"/>
<dbReference type="EMBL" id="FO818640">
    <property type="protein sequence ID" value="CDM96706.1"/>
    <property type="molecule type" value="Genomic_DNA"/>
</dbReference>
<protein>
    <submittedName>
        <fullName evidence="2">Uncharacterized protein</fullName>
    </submittedName>
</protein>
<gene>
    <name evidence="2" type="ORF">ARTHRO_41115</name>
</gene>
<proteinExistence type="predicted"/>
<reference evidence="2 3" key="1">
    <citation type="submission" date="2014-02" db="EMBL/GenBank/DDBJ databases">
        <authorList>
            <person name="Genoscope - CEA"/>
        </authorList>
    </citation>
    <scope>NUCLEOTIDE SEQUENCE [LARGE SCALE GENOMIC DNA]</scope>
    <source>
        <strain evidence="2 3">PCC 8005</strain>
    </source>
</reference>
<evidence type="ECO:0000313" key="3">
    <source>
        <dbReference type="Proteomes" id="UP000032946"/>
    </source>
</evidence>
<keyword evidence="3" id="KW-1185">Reference proteome</keyword>
<sequence length="99" mass="10332">MTVSVATIVGGETNGEKDNGATTARRCRGPVSGAGIPALRRTVCIVVLSCAIESIPYSQQVGVVRIFTGIAEQTVAGVAYGRALSEIRAKTPQHLPPPW</sequence>